<dbReference type="EMBL" id="BAAAHP010000075">
    <property type="protein sequence ID" value="GAA0935723.1"/>
    <property type="molecule type" value="Genomic_DNA"/>
</dbReference>
<accession>A0ABP4AEY2</accession>
<protein>
    <recommendedName>
        <fullName evidence="1">SnoaL-like domain-containing protein</fullName>
    </recommendedName>
</protein>
<dbReference type="InterPro" id="IPR032710">
    <property type="entry name" value="NTF2-like_dom_sf"/>
</dbReference>
<dbReference type="Pfam" id="PF12680">
    <property type="entry name" value="SnoaL_2"/>
    <property type="match status" value="2"/>
</dbReference>
<dbReference type="InterPro" id="IPR037401">
    <property type="entry name" value="SnoaL-like"/>
</dbReference>
<keyword evidence="3" id="KW-1185">Reference proteome</keyword>
<dbReference type="SUPFAM" id="SSF54427">
    <property type="entry name" value="NTF2-like"/>
    <property type="match status" value="2"/>
</dbReference>
<evidence type="ECO:0000313" key="3">
    <source>
        <dbReference type="Proteomes" id="UP001499967"/>
    </source>
</evidence>
<feature type="domain" description="SnoaL-like" evidence="1">
    <location>
        <begin position="162"/>
        <end position="247"/>
    </location>
</feature>
<evidence type="ECO:0000259" key="1">
    <source>
        <dbReference type="Pfam" id="PF12680"/>
    </source>
</evidence>
<feature type="domain" description="SnoaL-like" evidence="1">
    <location>
        <begin position="28"/>
        <end position="124"/>
    </location>
</feature>
<organism evidence="2 3">
    <name type="scientific">Pseudonocardia zijingensis</name>
    <dbReference type="NCBI Taxonomy" id="153376"/>
    <lineage>
        <taxon>Bacteria</taxon>
        <taxon>Bacillati</taxon>
        <taxon>Actinomycetota</taxon>
        <taxon>Actinomycetes</taxon>
        <taxon>Pseudonocardiales</taxon>
        <taxon>Pseudonocardiaceae</taxon>
        <taxon>Pseudonocardia</taxon>
    </lineage>
</organism>
<evidence type="ECO:0000313" key="2">
    <source>
        <dbReference type="EMBL" id="GAA0935723.1"/>
    </source>
</evidence>
<comment type="caution">
    <text evidence="2">The sequence shown here is derived from an EMBL/GenBank/DDBJ whole genome shotgun (WGS) entry which is preliminary data.</text>
</comment>
<reference evidence="3" key="1">
    <citation type="journal article" date="2019" name="Int. J. Syst. Evol. Microbiol.">
        <title>The Global Catalogue of Microorganisms (GCM) 10K type strain sequencing project: providing services to taxonomists for standard genome sequencing and annotation.</title>
        <authorList>
            <consortium name="The Broad Institute Genomics Platform"/>
            <consortium name="The Broad Institute Genome Sequencing Center for Infectious Disease"/>
            <person name="Wu L."/>
            <person name="Ma J."/>
        </authorList>
    </citation>
    <scope>NUCLEOTIDE SEQUENCE [LARGE SCALE GENOMIC DNA]</scope>
    <source>
        <strain evidence="3">JCM 11117</strain>
    </source>
</reference>
<dbReference type="Gene3D" id="3.10.450.50">
    <property type="match status" value="2"/>
</dbReference>
<name>A0ABP4AEY2_9PSEU</name>
<dbReference type="RefSeq" id="WP_343941732.1">
    <property type="nucleotide sequence ID" value="NZ_BAAAHP010000075.1"/>
</dbReference>
<sequence>MTVANLHEFEALNPFFDVISAGLDGLVDGDHFFDFFAEDAVIEYVVVTPDYPRRIEGRAALAELYRTYRERLYLHGATLLDSHYDRDRSVAVLEYGAHGVAVATGATYENRYISVIGIENRQVVWWRDYLDPLAVLSALGGPGAVAGGADLPPVVATYLQAKADAHTAAGCFAPDAVVHDEGKDHIGVAAIRDWVEGVVAAYDLTRTTRTVRTIGNATLVEVEVAGNFPGSPVVLHHHFTLTDDLITALTICP</sequence>
<gene>
    <name evidence="2" type="ORF">GCM10009559_27460</name>
</gene>
<dbReference type="Proteomes" id="UP001499967">
    <property type="component" value="Unassembled WGS sequence"/>
</dbReference>
<proteinExistence type="predicted"/>